<protein>
    <submittedName>
        <fullName evidence="4">Serine hydrolase domain-containing protein</fullName>
        <ecNumber evidence="4">3.-.-.-</ecNumber>
    </submittedName>
</protein>
<keyword evidence="4" id="KW-0378">Hydrolase</keyword>
<reference evidence="5" key="1">
    <citation type="journal article" date="2019" name="Int. J. Syst. Evol. Microbiol.">
        <title>The Global Catalogue of Microorganisms (GCM) 10K type strain sequencing project: providing services to taxonomists for standard genome sequencing and annotation.</title>
        <authorList>
            <consortium name="The Broad Institute Genomics Platform"/>
            <consortium name="The Broad Institute Genome Sequencing Center for Infectious Disease"/>
            <person name="Wu L."/>
            <person name="Ma J."/>
        </authorList>
    </citation>
    <scope>NUCLEOTIDE SEQUENCE [LARGE SCALE GENOMIC DNA]</scope>
    <source>
        <strain evidence="5">JCM 19635</strain>
    </source>
</reference>
<feature type="signal peptide" evidence="2">
    <location>
        <begin position="1"/>
        <end position="20"/>
    </location>
</feature>
<feature type="region of interest" description="Disordered" evidence="1">
    <location>
        <begin position="435"/>
        <end position="491"/>
    </location>
</feature>
<keyword evidence="5" id="KW-1185">Reference proteome</keyword>
<feature type="compositionally biased region" description="Polar residues" evidence="1">
    <location>
        <begin position="439"/>
        <end position="451"/>
    </location>
</feature>
<dbReference type="InterPro" id="IPR050789">
    <property type="entry name" value="Diverse_Enzym_Activities"/>
</dbReference>
<dbReference type="InterPro" id="IPR001466">
    <property type="entry name" value="Beta-lactam-related"/>
</dbReference>
<proteinExistence type="predicted"/>
<feature type="chain" id="PRO_5046636096" evidence="2">
    <location>
        <begin position="21"/>
        <end position="491"/>
    </location>
</feature>
<dbReference type="RefSeq" id="WP_380202964.1">
    <property type="nucleotide sequence ID" value="NZ_JBHTEK010000001.1"/>
</dbReference>
<dbReference type="SUPFAM" id="SSF56601">
    <property type="entry name" value="beta-lactamase/transpeptidase-like"/>
    <property type="match status" value="1"/>
</dbReference>
<dbReference type="EMBL" id="JBHTEK010000001">
    <property type="protein sequence ID" value="MFC7667998.1"/>
    <property type="molecule type" value="Genomic_DNA"/>
</dbReference>
<dbReference type="EC" id="3.-.-.-" evidence="4"/>
<evidence type="ECO:0000256" key="2">
    <source>
        <dbReference type="SAM" id="SignalP"/>
    </source>
</evidence>
<evidence type="ECO:0000256" key="1">
    <source>
        <dbReference type="SAM" id="MobiDB-lite"/>
    </source>
</evidence>
<evidence type="ECO:0000313" key="5">
    <source>
        <dbReference type="Proteomes" id="UP001596513"/>
    </source>
</evidence>
<dbReference type="Pfam" id="PF00144">
    <property type="entry name" value="Beta-lactamase"/>
    <property type="match status" value="1"/>
</dbReference>
<dbReference type="PANTHER" id="PTHR43283:SF3">
    <property type="entry name" value="BETA-LACTAMASE FAMILY PROTEIN (AFU_ORTHOLOGUE AFUA_5G07500)"/>
    <property type="match status" value="1"/>
</dbReference>
<dbReference type="GO" id="GO:0016787">
    <property type="term" value="F:hydrolase activity"/>
    <property type="evidence" value="ECO:0007669"/>
    <property type="project" value="UniProtKB-KW"/>
</dbReference>
<evidence type="ECO:0000313" key="4">
    <source>
        <dbReference type="EMBL" id="MFC7667998.1"/>
    </source>
</evidence>
<organism evidence="4 5">
    <name type="scientific">Hymenobacter humi</name>
    <dbReference type="NCBI Taxonomy" id="1411620"/>
    <lineage>
        <taxon>Bacteria</taxon>
        <taxon>Pseudomonadati</taxon>
        <taxon>Bacteroidota</taxon>
        <taxon>Cytophagia</taxon>
        <taxon>Cytophagales</taxon>
        <taxon>Hymenobacteraceae</taxon>
        <taxon>Hymenobacter</taxon>
    </lineage>
</organism>
<dbReference type="InterPro" id="IPR012338">
    <property type="entry name" value="Beta-lactam/transpept-like"/>
</dbReference>
<keyword evidence="2" id="KW-0732">Signal</keyword>
<dbReference type="Gene3D" id="3.40.710.10">
    <property type="entry name" value="DD-peptidase/beta-lactamase superfamily"/>
    <property type="match status" value="1"/>
</dbReference>
<evidence type="ECO:0000259" key="3">
    <source>
        <dbReference type="Pfam" id="PF00144"/>
    </source>
</evidence>
<name>A0ABW2U6P8_9BACT</name>
<sequence>MKKTASLAVLLALSSYSAFAQVAAPAARRPAKAAVSAAKPVSLPLVDQLLQEYTADTGVRGDIAKVLSDGNVVYRAEKRVPGAIALVMRDGKVIYRKAFGVNEMGSQTPLQADAIVRIASQTKAVTSVGLMLLYDEGKFQLDDPISKYLPAFRAPKVLTTFNAKDSTYTTVPARGEITIRQLFTHTSGISYPVIGSAEAKAIYAKAHIPSGIGTPAGNLAASMDALGALPLMHQPGERFTYGLSVDVLGRLIEVLSGQSLDQFLRARLFEPLNMRDTYFYLPAAKHARLAELWTESVAKKTAFMMPQGGMVPDYPKARGTYFSGGAGLSSTIDDYATFLQMLLNNGTYNGHRLLKPATVVLITQNHIGELNQGNNKFGLGFSITTAEVAAAKQPGLSEGSYEWGGIFGTTYWVDPKQKLVALIYTRNTPAAPAATWPTNSKLPFTNPSRPTRNCRRQLPRAPPALNKLLPSPISHPQNPRPPANRPNPWFS</sequence>
<accession>A0ABW2U6P8</accession>
<dbReference type="PANTHER" id="PTHR43283">
    <property type="entry name" value="BETA-LACTAMASE-RELATED"/>
    <property type="match status" value="1"/>
</dbReference>
<feature type="domain" description="Beta-lactamase-related" evidence="3">
    <location>
        <begin position="75"/>
        <end position="430"/>
    </location>
</feature>
<dbReference type="Proteomes" id="UP001596513">
    <property type="component" value="Unassembled WGS sequence"/>
</dbReference>
<comment type="caution">
    <text evidence="4">The sequence shown here is derived from an EMBL/GenBank/DDBJ whole genome shotgun (WGS) entry which is preliminary data.</text>
</comment>
<gene>
    <name evidence="4" type="ORF">ACFQT0_11835</name>
</gene>